<dbReference type="AlphaFoldDB" id="L0PC57"/>
<reference evidence="1 2" key="1">
    <citation type="journal article" date="2012" name="MBio">
        <title>De novo assembly of the Pneumocystis jirovecii genome from a single bronchoalveolar lavage fluid specimen from a patient.</title>
        <authorList>
            <person name="Cisse O.H."/>
            <person name="Pagni M."/>
            <person name="Hauser P.M."/>
        </authorList>
    </citation>
    <scope>NUCLEOTIDE SEQUENCE [LARGE SCALE GENOMIC DNA]</scope>
    <source>
        <strain evidence="1 2">SE8</strain>
    </source>
</reference>
<proteinExistence type="predicted"/>
<evidence type="ECO:0000313" key="2">
    <source>
        <dbReference type="Proteomes" id="UP000010422"/>
    </source>
</evidence>
<gene>
    <name evidence="1" type="ORF">PNEJI1_002621</name>
</gene>
<protein>
    <submittedName>
        <fullName evidence="1">Uncharacterized protein</fullName>
    </submittedName>
</protein>
<evidence type="ECO:0000313" key="1">
    <source>
        <dbReference type="EMBL" id="CCJ29689.1"/>
    </source>
</evidence>
<comment type="caution">
    <text evidence="1">The sequence shown here is derived from an EMBL/GenBank/DDBJ whole genome shotgun (WGS) entry which is preliminary data.</text>
</comment>
<organism evidence="2">
    <name type="scientific">Pneumocystis jirovecii</name>
    <name type="common">Human pneumocystis pneumonia agent</name>
    <dbReference type="NCBI Taxonomy" id="42068"/>
    <lineage>
        <taxon>Eukaryota</taxon>
        <taxon>Fungi</taxon>
        <taxon>Dikarya</taxon>
        <taxon>Ascomycota</taxon>
        <taxon>Taphrinomycotina</taxon>
        <taxon>Pneumocystomycetes</taxon>
        <taxon>Pneumocystaceae</taxon>
        <taxon>Pneumocystis</taxon>
    </lineage>
</organism>
<name>L0PC57_PNEJI</name>
<dbReference type="Proteomes" id="UP000010422">
    <property type="component" value="Unassembled WGS sequence"/>
</dbReference>
<dbReference type="VEuPathDB" id="FungiDB:PNEJI1_002621"/>
<dbReference type="InParanoid" id="L0PC57"/>
<sequence>MLILNYKNIIYYFLYKQVSLNPSIILKHSHAIPSKFKDFSFRLLDYLYFKEHFIYAIDAK</sequence>
<dbReference type="EMBL" id="CAKM01000206">
    <property type="protein sequence ID" value="CCJ29689.1"/>
    <property type="molecule type" value="Genomic_DNA"/>
</dbReference>
<accession>L0PC57</accession>